<reference evidence="2" key="1">
    <citation type="journal article" date="2015" name="MBio">
        <title>Genome-Resolved Metagenomic Analysis Reveals Roles for Candidate Phyla and Other Microbial Community Members in Biogeochemical Transformations in Oil Reservoirs.</title>
        <authorList>
            <person name="Hu P."/>
            <person name="Tom L."/>
            <person name="Singh A."/>
            <person name="Thomas B.C."/>
            <person name="Baker B.J."/>
            <person name="Piceno Y.M."/>
            <person name="Andersen G.L."/>
            <person name="Banfield J.F."/>
        </authorList>
    </citation>
    <scope>NUCLEOTIDE SEQUENCE [LARGE SCALE GENOMIC DNA]</scope>
</reference>
<comment type="caution">
    <text evidence="1">The sequence shown here is derived from an EMBL/GenBank/DDBJ whole genome shotgun (WGS) entry which is preliminary data.</text>
</comment>
<dbReference type="Proteomes" id="UP000053904">
    <property type="component" value="Unassembled WGS sequence"/>
</dbReference>
<evidence type="ECO:0008006" key="3">
    <source>
        <dbReference type="Google" id="ProtNLM"/>
    </source>
</evidence>
<proteinExistence type="predicted"/>
<dbReference type="EMBL" id="LGGO01000035">
    <property type="protein sequence ID" value="KUK77413.1"/>
    <property type="molecule type" value="Genomic_DNA"/>
</dbReference>
<gene>
    <name evidence="1" type="ORF">XD93_0338</name>
</gene>
<sequence length="95" mass="11427">MEYKKINLRKFRHNLTQLKDSLKEGQAYEVIDRGKPLAYFIPASYEIKMKKKNNKKDVEKILEEAVGCIKMTDKEKESFDYDAEYRKILEEKYLK</sequence>
<evidence type="ECO:0000313" key="2">
    <source>
        <dbReference type="Proteomes" id="UP000053904"/>
    </source>
</evidence>
<dbReference type="AlphaFoldDB" id="A0A101HIQ9"/>
<accession>A0A101HIQ9</accession>
<name>A0A101HIQ9_9BACT</name>
<organism evidence="1 2">
    <name type="scientific">candidate division WS6 bacterium 34_10</name>
    <dbReference type="NCBI Taxonomy" id="1641389"/>
    <lineage>
        <taxon>Bacteria</taxon>
        <taxon>Candidatus Dojkabacteria</taxon>
    </lineage>
</organism>
<protein>
    <recommendedName>
        <fullName evidence="3">Antitoxin</fullName>
    </recommendedName>
</protein>
<evidence type="ECO:0000313" key="1">
    <source>
        <dbReference type="EMBL" id="KUK77413.1"/>
    </source>
</evidence>